<comment type="caution">
    <text evidence="1">The sequence shown here is derived from an EMBL/GenBank/DDBJ whole genome shotgun (WGS) entry which is preliminary data.</text>
</comment>
<evidence type="ECO:0000313" key="2">
    <source>
        <dbReference type="Proteomes" id="UP001597362"/>
    </source>
</evidence>
<evidence type="ECO:0008006" key="3">
    <source>
        <dbReference type="Google" id="ProtNLM"/>
    </source>
</evidence>
<gene>
    <name evidence="1" type="ORF">ACFSJH_19225</name>
</gene>
<organism evidence="1 2">
    <name type="scientific">Paenibacillus yanchengensis</name>
    <dbReference type="NCBI Taxonomy" id="2035833"/>
    <lineage>
        <taxon>Bacteria</taxon>
        <taxon>Bacillati</taxon>
        <taxon>Bacillota</taxon>
        <taxon>Bacilli</taxon>
        <taxon>Bacillales</taxon>
        <taxon>Paenibacillaceae</taxon>
        <taxon>Paenibacillus</taxon>
    </lineage>
</organism>
<name>A0ABW4YR21_9BACL</name>
<keyword evidence="2" id="KW-1185">Reference proteome</keyword>
<proteinExistence type="predicted"/>
<evidence type="ECO:0000313" key="1">
    <source>
        <dbReference type="EMBL" id="MFD2117869.1"/>
    </source>
</evidence>
<reference evidence="2" key="1">
    <citation type="journal article" date="2019" name="Int. J. Syst. Evol. Microbiol.">
        <title>The Global Catalogue of Microorganisms (GCM) 10K type strain sequencing project: providing services to taxonomists for standard genome sequencing and annotation.</title>
        <authorList>
            <consortium name="The Broad Institute Genomics Platform"/>
            <consortium name="The Broad Institute Genome Sequencing Center for Infectious Disease"/>
            <person name="Wu L."/>
            <person name="Ma J."/>
        </authorList>
    </citation>
    <scope>NUCLEOTIDE SEQUENCE [LARGE SCALE GENOMIC DNA]</scope>
    <source>
        <strain evidence="2">GH52</strain>
    </source>
</reference>
<dbReference type="RefSeq" id="WP_377775224.1">
    <property type="nucleotide sequence ID" value="NZ_JBHUHO010000047.1"/>
</dbReference>
<dbReference type="EMBL" id="JBHUHO010000047">
    <property type="protein sequence ID" value="MFD2117869.1"/>
    <property type="molecule type" value="Genomic_DNA"/>
</dbReference>
<sequence>MKEIIRDKNAIISSVWNYYVLLHEQTFDLRPIENLAKYMEIISNERAKLCYVSTLDKIGVVPLNDHSKHSGGLVQQTGELLVDAESCIEALQHAVPEIKLAAIRNLQFLSEIMDNLPLAQQCSEVLWNLGMEDESKRLLQTLL</sequence>
<accession>A0ABW4YR21</accession>
<dbReference type="Proteomes" id="UP001597362">
    <property type="component" value="Unassembled WGS sequence"/>
</dbReference>
<protein>
    <recommendedName>
        <fullName evidence="3">HEAT repeat domain-containing protein</fullName>
    </recommendedName>
</protein>